<dbReference type="Proteomes" id="UP000030655">
    <property type="component" value="Unassembled WGS sequence"/>
</dbReference>
<dbReference type="VEuPathDB" id="MicrosporidiaDB:H312_02698"/>
<reference evidence="2 3" key="2">
    <citation type="submission" date="2014-03" db="EMBL/GenBank/DDBJ databases">
        <title>The Genome Sequence of Anncaliia algerae insect isolate PRA339.</title>
        <authorList>
            <consortium name="The Broad Institute Genome Sequencing Platform"/>
            <consortium name="The Broad Institute Genome Sequencing Center for Infectious Disease"/>
            <person name="Cuomo C."/>
            <person name="Becnel J."/>
            <person name="Sanscrainte N."/>
            <person name="Walker B."/>
            <person name="Young S.K."/>
            <person name="Zeng Q."/>
            <person name="Gargeya S."/>
            <person name="Fitzgerald M."/>
            <person name="Haas B."/>
            <person name="Abouelleil A."/>
            <person name="Alvarado L."/>
            <person name="Arachchi H.M."/>
            <person name="Berlin A.M."/>
            <person name="Chapman S.B."/>
            <person name="Dewar J."/>
            <person name="Goldberg J."/>
            <person name="Griggs A."/>
            <person name="Gujja S."/>
            <person name="Hansen M."/>
            <person name="Howarth C."/>
            <person name="Imamovic A."/>
            <person name="Larimer J."/>
            <person name="McCowan C."/>
            <person name="Murphy C."/>
            <person name="Neiman D."/>
            <person name="Pearson M."/>
            <person name="Priest M."/>
            <person name="Roberts A."/>
            <person name="Saif S."/>
            <person name="Shea T."/>
            <person name="Sisk P."/>
            <person name="Sykes S."/>
            <person name="Wortman J."/>
            <person name="Nusbaum C."/>
            <person name="Birren B."/>
        </authorList>
    </citation>
    <scope>NUCLEOTIDE SEQUENCE [LARGE SCALE GENOMIC DNA]</scope>
    <source>
        <strain evidence="2 3">PRA339</strain>
    </source>
</reference>
<keyword evidence="3" id="KW-1185">Reference proteome</keyword>
<evidence type="ECO:0000313" key="2">
    <source>
        <dbReference type="EMBL" id="KCZ79896.1"/>
    </source>
</evidence>
<dbReference type="OrthoDB" id="2196479at2759"/>
<evidence type="ECO:0000256" key="1">
    <source>
        <dbReference type="SAM" id="Phobius"/>
    </source>
</evidence>
<dbReference type="EMBL" id="KK365220">
    <property type="protein sequence ID" value="KCZ79896.1"/>
    <property type="molecule type" value="Genomic_DNA"/>
</dbReference>
<proteinExistence type="predicted"/>
<dbReference type="HOGENOM" id="CLU_1754005_0_0_1"/>
<evidence type="ECO:0008006" key="4">
    <source>
        <dbReference type="Google" id="ProtNLM"/>
    </source>
</evidence>
<organism evidence="2 3">
    <name type="scientific">Anncaliia algerae PRA339</name>
    <dbReference type="NCBI Taxonomy" id="1288291"/>
    <lineage>
        <taxon>Eukaryota</taxon>
        <taxon>Fungi</taxon>
        <taxon>Fungi incertae sedis</taxon>
        <taxon>Microsporidia</taxon>
        <taxon>Tubulinosematoidea</taxon>
        <taxon>Tubulinosematidae</taxon>
        <taxon>Anncaliia</taxon>
    </lineage>
</organism>
<feature type="transmembrane region" description="Helical" evidence="1">
    <location>
        <begin position="135"/>
        <end position="157"/>
    </location>
</feature>
<name>A0A059EYT6_9MICR</name>
<protein>
    <recommendedName>
        <fullName evidence="4">SPX domain-containing protein</fullName>
    </recommendedName>
</protein>
<sequence length="163" mass="20060">MIYFSLESKTYRLTNLTYKKLKVLELKFTDLEKDYNTLLNNARKKLFIKRDAQLLYKTMKDQLKRIYEEYNLIKLDEKNIFYLIKSVDNFKKKLELESKIYMLMEDRNKLADRIYNFKKRFGKFNNIYKKERIDLLFFCFILLMVMFIGYLGGYIFLKGYLKK</sequence>
<accession>A0A059EYT6</accession>
<dbReference type="AlphaFoldDB" id="A0A059EYT6"/>
<gene>
    <name evidence="2" type="ORF">H312_02698</name>
</gene>
<keyword evidence="1" id="KW-1133">Transmembrane helix</keyword>
<keyword evidence="1" id="KW-0812">Transmembrane</keyword>
<reference evidence="3" key="1">
    <citation type="submission" date="2013-02" db="EMBL/GenBank/DDBJ databases">
        <authorList>
            <consortium name="The Broad Institute Genome Sequencing Platform"/>
            <person name="Cuomo C."/>
            <person name="Becnel J."/>
            <person name="Sanscrainte N."/>
            <person name="Walker B."/>
            <person name="Young S.K."/>
            <person name="Zeng Q."/>
            <person name="Gargeya S."/>
            <person name="Fitzgerald M."/>
            <person name="Haas B."/>
            <person name="Abouelleil A."/>
            <person name="Alvarado L."/>
            <person name="Arachchi H.M."/>
            <person name="Berlin A.M."/>
            <person name="Chapman S.B."/>
            <person name="Dewar J."/>
            <person name="Goldberg J."/>
            <person name="Griggs A."/>
            <person name="Gujja S."/>
            <person name="Hansen M."/>
            <person name="Howarth C."/>
            <person name="Imamovic A."/>
            <person name="Larimer J."/>
            <person name="McCowan C."/>
            <person name="Murphy C."/>
            <person name="Neiman D."/>
            <person name="Pearson M."/>
            <person name="Priest M."/>
            <person name="Roberts A."/>
            <person name="Saif S."/>
            <person name="Shea T."/>
            <person name="Sisk P."/>
            <person name="Sykes S."/>
            <person name="Wortman J."/>
            <person name="Nusbaum C."/>
            <person name="Birren B."/>
        </authorList>
    </citation>
    <scope>NUCLEOTIDE SEQUENCE [LARGE SCALE GENOMIC DNA]</scope>
    <source>
        <strain evidence="3">PRA339</strain>
    </source>
</reference>
<evidence type="ECO:0000313" key="3">
    <source>
        <dbReference type="Proteomes" id="UP000030655"/>
    </source>
</evidence>
<keyword evidence="1" id="KW-0472">Membrane</keyword>